<organism evidence="10 11">
    <name type="scientific">Candidatus Jettenia ecosi</name>
    <dbReference type="NCBI Taxonomy" id="2494326"/>
    <lineage>
        <taxon>Bacteria</taxon>
        <taxon>Pseudomonadati</taxon>
        <taxon>Planctomycetota</taxon>
        <taxon>Candidatus Brocadiia</taxon>
        <taxon>Candidatus Brocadiales</taxon>
        <taxon>Candidatus Brocadiaceae</taxon>
        <taxon>Candidatus Jettenia</taxon>
    </lineage>
</organism>
<dbReference type="NCBIfam" id="NF010925">
    <property type="entry name" value="PRK14345.1"/>
    <property type="match status" value="1"/>
</dbReference>
<dbReference type="InterPro" id="IPR045864">
    <property type="entry name" value="aa-tRNA-synth_II/BPL/LPL"/>
</dbReference>
<feature type="site" description="Lowers pKa of active site Cys" evidence="5 8">
    <location>
        <position position="141"/>
    </location>
</feature>
<dbReference type="EC" id="2.3.1.181" evidence="5 6"/>
<evidence type="ECO:0000256" key="6">
    <source>
        <dbReference type="PIRNR" id="PIRNR016262"/>
    </source>
</evidence>
<dbReference type="UniPathway" id="UPA00538">
    <property type="reaction ID" value="UER00592"/>
</dbReference>
<evidence type="ECO:0000256" key="4">
    <source>
        <dbReference type="ARBA" id="ARBA00024732"/>
    </source>
</evidence>
<sequence>MKRQNLLLQLDIIEYGEAWELQKSLLDARISDTIKDCFLLLQHPPTFTFGRRYKEINLIANKRQYEDKGFAVYKTDRGGLATYHGPGQIVGYPVIKMCAYTKDYYQYLRMLEEVMIRTLSDFGIRAERKEGYTGVWINKAKIGFIGVRIALGYTMHGFSLNVNNDVSPFNYITPCGIQGVTTTSVQQLSRTKISVSDVYTRIAGYYSEVFQIQLLPVEMEPIFQKIGFKKKKSLCKGANLKVCHA</sequence>
<dbReference type="Gene3D" id="3.30.930.10">
    <property type="entry name" value="Bira Bifunctional Protein, Domain 2"/>
    <property type="match status" value="1"/>
</dbReference>
<comment type="pathway">
    <text evidence="1 5 6">Protein modification; protein lipoylation via endogenous pathway; protein N(6)-(lipoyl)lysine from octanoyl-[acyl-carrier-protein]: step 1/2.</text>
</comment>
<dbReference type="GO" id="GO:0033819">
    <property type="term" value="F:lipoyl(octanoyl) transferase activity"/>
    <property type="evidence" value="ECO:0007669"/>
    <property type="project" value="UniProtKB-EC"/>
</dbReference>
<accession>A0A533Q9A6</accession>
<evidence type="ECO:0000256" key="8">
    <source>
        <dbReference type="PIRSR" id="PIRSR016262-3"/>
    </source>
</evidence>
<feature type="binding site" evidence="5">
    <location>
        <begin position="77"/>
        <end position="84"/>
    </location>
    <ligand>
        <name>substrate</name>
    </ligand>
</feature>
<dbReference type="PANTHER" id="PTHR10993:SF7">
    <property type="entry name" value="LIPOYLTRANSFERASE 2, MITOCHONDRIAL-RELATED"/>
    <property type="match status" value="1"/>
</dbReference>
<dbReference type="AlphaFoldDB" id="A0A533Q9A6"/>
<dbReference type="NCBIfam" id="TIGR00214">
    <property type="entry name" value="lipB"/>
    <property type="match status" value="1"/>
</dbReference>
<feature type="active site" description="Acyl-thioester intermediate" evidence="5 7">
    <location>
        <position position="175"/>
    </location>
</feature>
<evidence type="ECO:0000313" key="11">
    <source>
        <dbReference type="Proteomes" id="UP000319783"/>
    </source>
</evidence>
<comment type="caution">
    <text evidence="5">Lacks conserved residue(s) required for the propagation of feature annotation.</text>
</comment>
<dbReference type="PROSITE" id="PS01313">
    <property type="entry name" value="LIPB"/>
    <property type="match status" value="1"/>
</dbReference>
<feature type="binding site" evidence="5">
    <location>
        <begin position="157"/>
        <end position="159"/>
    </location>
    <ligand>
        <name>substrate</name>
    </ligand>
</feature>
<dbReference type="Pfam" id="PF21948">
    <property type="entry name" value="LplA-B_cat"/>
    <property type="match status" value="1"/>
</dbReference>
<dbReference type="GO" id="GO:0005737">
    <property type="term" value="C:cytoplasm"/>
    <property type="evidence" value="ECO:0007669"/>
    <property type="project" value="UniProtKB-SubCell"/>
</dbReference>
<evidence type="ECO:0000256" key="5">
    <source>
        <dbReference type="HAMAP-Rule" id="MF_00013"/>
    </source>
</evidence>
<evidence type="ECO:0000313" key="10">
    <source>
        <dbReference type="EMBL" id="TLD41274.1"/>
    </source>
</evidence>
<dbReference type="InterPro" id="IPR004143">
    <property type="entry name" value="BPL_LPL_catalytic"/>
</dbReference>
<keyword evidence="3 5" id="KW-0012">Acyltransferase</keyword>
<evidence type="ECO:0000256" key="3">
    <source>
        <dbReference type="ARBA" id="ARBA00023315"/>
    </source>
</evidence>
<gene>
    <name evidence="5" type="primary">lipB</name>
    <name evidence="10" type="ORF">JETT_2478</name>
</gene>
<dbReference type="HAMAP" id="MF_00013">
    <property type="entry name" value="LipB"/>
    <property type="match status" value="1"/>
</dbReference>
<dbReference type="Proteomes" id="UP000319783">
    <property type="component" value="Unassembled WGS sequence"/>
</dbReference>
<dbReference type="SUPFAM" id="SSF55681">
    <property type="entry name" value="Class II aaRS and biotin synthetases"/>
    <property type="match status" value="1"/>
</dbReference>
<dbReference type="PROSITE" id="PS51733">
    <property type="entry name" value="BPL_LPL_CATALYTIC"/>
    <property type="match status" value="1"/>
</dbReference>
<comment type="subcellular location">
    <subcellularLocation>
        <location evidence="5">Cytoplasm</location>
    </subcellularLocation>
</comment>
<evidence type="ECO:0000256" key="1">
    <source>
        <dbReference type="ARBA" id="ARBA00004821"/>
    </source>
</evidence>
<dbReference type="CDD" id="cd16444">
    <property type="entry name" value="LipB"/>
    <property type="match status" value="1"/>
</dbReference>
<dbReference type="EMBL" id="SULG01000055">
    <property type="protein sequence ID" value="TLD41274.1"/>
    <property type="molecule type" value="Genomic_DNA"/>
</dbReference>
<comment type="miscellaneous">
    <text evidence="5">In the reaction, the free carboxyl group of octanoic acid is attached via an amide linkage to the epsilon-amino group of a specific lysine residue of lipoyl domains of lipoate-dependent enzymes.</text>
</comment>
<comment type="similarity">
    <text evidence="5 6">Belongs to the LipB family.</text>
</comment>
<reference evidence="10 11" key="1">
    <citation type="submission" date="2019-04" db="EMBL/GenBank/DDBJ databases">
        <title>Genome of a novel bacterium Candidatus Jettenia ecosi reconstructed from metagenome of an anammox bioreactor.</title>
        <authorList>
            <person name="Mardanov A.V."/>
            <person name="Beletsky A.V."/>
            <person name="Ravin N.V."/>
            <person name="Botchkova E.A."/>
            <person name="Litti Y.V."/>
            <person name="Nozhevnikova A.N."/>
        </authorList>
    </citation>
    <scope>NUCLEOTIDE SEQUENCE [LARGE SCALE GENOMIC DNA]</scope>
    <source>
        <strain evidence="10">J2</strain>
    </source>
</reference>
<keyword evidence="2 5" id="KW-0808">Transferase</keyword>
<dbReference type="InterPro" id="IPR020605">
    <property type="entry name" value="Octanoyltransferase_CS"/>
</dbReference>
<comment type="function">
    <text evidence="4 5 6">Catalyzes the transfer of endogenously produced octanoic acid from octanoyl-acyl-carrier-protein onto the lipoyl domains of lipoate-dependent enzymes. Lipoyl-ACP can also act as a substrate although octanoyl-ACP is likely to be the physiological substrate.</text>
</comment>
<comment type="caution">
    <text evidence="10">The sequence shown here is derived from an EMBL/GenBank/DDBJ whole genome shotgun (WGS) entry which is preliminary data.</text>
</comment>
<evidence type="ECO:0000259" key="9">
    <source>
        <dbReference type="PROSITE" id="PS51733"/>
    </source>
</evidence>
<evidence type="ECO:0000256" key="2">
    <source>
        <dbReference type="ARBA" id="ARBA00022679"/>
    </source>
</evidence>
<comment type="catalytic activity">
    <reaction evidence="5 6">
        <text>octanoyl-[ACP] + L-lysyl-[protein] = N(6)-octanoyl-L-lysyl-[protein] + holo-[ACP] + H(+)</text>
        <dbReference type="Rhea" id="RHEA:17665"/>
        <dbReference type="Rhea" id="RHEA-COMP:9636"/>
        <dbReference type="Rhea" id="RHEA-COMP:9685"/>
        <dbReference type="Rhea" id="RHEA-COMP:9752"/>
        <dbReference type="Rhea" id="RHEA-COMP:9928"/>
        <dbReference type="ChEBI" id="CHEBI:15378"/>
        <dbReference type="ChEBI" id="CHEBI:29969"/>
        <dbReference type="ChEBI" id="CHEBI:64479"/>
        <dbReference type="ChEBI" id="CHEBI:78463"/>
        <dbReference type="ChEBI" id="CHEBI:78809"/>
        <dbReference type="EC" id="2.3.1.181"/>
    </reaction>
</comment>
<keyword evidence="5" id="KW-0963">Cytoplasm</keyword>
<feature type="domain" description="BPL/LPL catalytic" evidence="9">
    <location>
        <begin position="32"/>
        <end position="214"/>
    </location>
</feature>
<dbReference type="GO" id="GO:0009249">
    <property type="term" value="P:protein lipoylation"/>
    <property type="evidence" value="ECO:0007669"/>
    <property type="project" value="InterPro"/>
</dbReference>
<dbReference type="PANTHER" id="PTHR10993">
    <property type="entry name" value="OCTANOYLTRANSFERASE"/>
    <property type="match status" value="1"/>
</dbReference>
<dbReference type="InterPro" id="IPR000544">
    <property type="entry name" value="Octanoyltransferase"/>
</dbReference>
<proteinExistence type="inferred from homology"/>
<evidence type="ECO:0000256" key="7">
    <source>
        <dbReference type="PIRSR" id="PIRSR016262-1"/>
    </source>
</evidence>
<protein>
    <recommendedName>
        <fullName evidence="5 6">Octanoyltransferase</fullName>
        <ecNumber evidence="5 6">2.3.1.181</ecNumber>
    </recommendedName>
    <alternativeName>
        <fullName evidence="5">Lipoate-protein ligase B</fullName>
    </alternativeName>
    <alternativeName>
        <fullName evidence="5">Lipoyl/octanoyl transferase</fullName>
    </alternativeName>
    <alternativeName>
        <fullName evidence="5">Octanoyl-[acyl-carrier-protein]-protein N-octanoyltransferase</fullName>
    </alternativeName>
</protein>
<name>A0A533Q9A6_9BACT</name>
<dbReference type="PIRSF" id="PIRSF016262">
    <property type="entry name" value="LPLase"/>
    <property type="match status" value="1"/>
</dbReference>